<gene>
    <name evidence="1" type="ORF">N8E88_22030</name>
</gene>
<keyword evidence="2" id="KW-1185">Reference proteome</keyword>
<sequence length="130" mass="14283">MSRAPLLLSMVLGLAAILVFTETASARTILDMLFGPRQIYREHTDRLIEDGNGRRVRPPARNRPIKRARPRSVAPQASPGPRPSTVVKEAAIPEKLPDAKTVLIVGDFMAKGLAEGLDEAFIDLARRSCR</sequence>
<organism evidence="1 2">
    <name type="scientific">Phyllobacterium zundukense</name>
    <dbReference type="NCBI Taxonomy" id="1867719"/>
    <lineage>
        <taxon>Bacteria</taxon>
        <taxon>Pseudomonadati</taxon>
        <taxon>Pseudomonadota</taxon>
        <taxon>Alphaproteobacteria</taxon>
        <taxon>Hyphomicrobiales</taxon>
        <taxon>Phyllobacteriaceae</taxon>
        <taxon>Phyllobacterium</taxon>
    </lineage>
</organism>
<proteinExistence type="predicted"/>
<name>A0ACD4D094_9HYPH</name>
<dbReference type="Proteomes" id="UP001061991">
    <property type="component" value="Chromosome"/>
</dbReference>
<reference evidence="1" key="1">
    <citation type="submission" date="2022-09" db="EMBL/GenBank/DDBJ databases">
        <title>Interaction between co-microsymbionts with complementary sets of symbiotic genes in legume-rhizobium systems.</title>
        <authorList>
            <person name="Safronova V."/>
            <person name="Sazanova A."/>
            <person name="Afonin A."/>
            <person name="Chirak E."/>
        </authorList>
    </citation>
    <scope>NUCLEOTIDE SEQUENCE</scope>
    <source>
        <strain evidence="1">A18/3m</strain>
    </source>
</reference>
<evidence type="ECO:0000313" key="1">
    <source>
        <dbReference type="EMBL" id="UXN59270.1"/>
    </source>
</evidence>
<accession>A0ACD4D094</accession>
<dbReference type="EMBL" id="CP104973">
    <property type="protein sequence ID" value="UXN59270.1"/>
    <property type="molecule type" value="Genomic_DNA"/>
</dbReference>
<evidence type="ECO:0000313" key="2">
    <source>
        <dbReference type="Proteomes" id="UP001061991"/>
    </source>
</evidence>
<protein>
    <submittedName>
        <fullName evidence="1">Uncharacterized protein</fullName>
    </submittedName>
</protein>